<name>A0A1I8ADC6_9BILA</name>
<dbReference type="InterPro" id="IPR045860">
    <property type="entry name" value="Snake_toxin-like_sf"/>
</dbReference>
<dbReference type="AlphaFoldDB" id="A0A1I8ADC6"/>
<keyword evidence="1" id="KW-0732">Signal</keyword>
<dbReference type="Proteomes" id="UP000095287">
    <property type="component" value="Unplaced"/>
</dbReference>
<accession>A0A1I8ADC6</accession>
<sequence>MPCALLLLLLLLSSSCYLHSDALDCYSCFTDSRESQCYSNVSGTATDTCLLPTAFCQVWSLVAESDGLVYMFERGCTESCSDGCVSLADIENRFASCTSCCSEDFCNTDKVATTISRHQPHFWIAVSLVAYACL</sequence>
<proteinExistence type="predicted"/>
<evidence type="ECO:0000256" key="1">
    <source>
        <dbReference type="SAM" id="SignalP"/>
    </source>
</evidence>
<keyword evidence="2" id="KW-1185">Reference proteome</keyword>
<protein>
    <submittedName>
        <fullName evidence="3">Toxin_TOLIP domain-containing protein</fullName>
    </submittedName>
</protein>
<reference evidence="3" key="1">
    <citation type="submission" date="2016-11" db="UniProtKB">
        <authorList>
            <consortium name="WormBaseParasite"/>
        </authorList>
    </citation>
    <scope>IDENTIFICATION</scope>
</reference>
<dbReference type="SUPFAM" id="SSF57302">
    <property type="entry name" value="Snake toxin-like"/>
    <property type="match status" value="1"/>
</dbReference>
<evidence type="ECO:0000313" key="2">
    <source>
        <dbReference type="Proteomes" id="UP000095287"/>
    </source>
</evidence>
<organism evidence="2 3">
    <name type="scientific">Steinernema glaseri</name>
    <dbReference type="NCBI Taxonomy" id="37863"/>
    <lineage>
        <taxon>Eukaryota</taxon>
        <taxon>Metazoa</taxon>
        <taxon>Ecdysozoa</taxon>
        <taxon>Nematoda</taxon>
        <taxon>Chromadorea</taxon>
        <taxon>Rhabditida</taxon>
        <taxon>Tylenchina</taxon>
        <taxon>Panagrolaimomorpha</taxon>
        <taxon>Strongyloidoidea</taxon>
        <taxon>Steinernematidae</taxon>
        <taxon>Steinernema</taxon>
    </lineage>
</organism>
<evidence type="ECO:0000313" key="3">
    <source>
        <dbReference type="WBParaSite" id="L893_g4586.t1"/>
    </source>
</evidence>
<feature type="signal peptide" evidence="1">
    <location>
        <begin position="1"/>
        <end position="22"/>
    </location>
</feature>
<dbReference type="WBParaSite" id="L893_g4586.t1">
    <property type="protein sequence ID" value="L893_g4586.t1"/>
    <property type="gene ID" value="L893_g4586"/>
</dbReference>
<feature type="chain" id="PRO_5009314496" evidence="1">
    <location>
        <begin position="23"/>
        <end position="134"/>
    </location>
</feature>
<dbReference type="CDD" id="cd00117">
    <property type="entry name" value="TFP"/>
    <property type="match status" value="1"/>
</dbReference>